<dbReference type="SUPFAM" id="SSF53850">
    <property type="entry name" value="Periplasmic binding protein-like II"/>
    <property type="match status" value="1"/>
</dbReference>
<dbReference type="GO" id="GO:0055085">
    <property type="term" value="P:transmembrane transport"/>
    <property type="evidence" value="ECO:0007669"/>
    <property type="project" value="InterPro"/>
</dbReference>
<comment type="similarity">
    <text evidence="1">Belongs to the phosphate/phosphite/phosphonate binding protein family.</text>
</comment>
<dbReference type="eggNOG" id="COG3221">
    <property type="taxonomic scope" value="Bacteria"/>
</dbReference>
<dbReference type="PANTHER" id="PTHR35841:SF1">
    <property type="entry name" value="PHOSPHONATES-BINDING PERIPLASMIC PROTEIN"/>
    <property type="match status" value="1"/>
</dbReference>
<dbReference type="GO" id="GO:0043190">
    <property type="term" value="C:ATP-binding cassette (ABC) transporter complex"/>
    <property type="evidence" value="ECO:0007669"/>
    <property type="project" value="InterPro"/>
</dbReference>
<dbReference type="Pfam" id="PF12974">
    <property type="entry name" value="Phosphonate-bd"/>
    <property type="match status" value="1"/>
</dbReference>
<dbReference type="AlphaFoldDB" id="A3IUF3"/>
<dbReference type="EMBL" id="AAXW01000034">
    <property type="protein sequence ID" value="EAZ89934.1"/>
    <property type="molecule type" value="Genomic_DNA"/>
</dbReference>
<protein>
    <submittedName>
        <fullName evidence="3">Phosphate-binding protein of phosphonate ABC transporter</fullName>
    </submittedName>
</protein>
<dbReference type="Proteomes" id="UP000003781">
    <property type="component" value="Unassembled WGS sequence"/>
</dbReference>
<dbReference type="NCBIfam" id="TIGR01098">
    <property type="entry name" value="3A0109s03R"/>
    <property type="match status" value="1"/>
</dbReference>
<dbReference type="InterPro" id="IPR005770">
    <property type="entry name" value="PhnD"/>
</dbReference>
<proteinExistence type="inferred from homology"/>
<accession>A3IUF3</accession>
<evidence type="ECO:0000313" key="4">
    <source>
        <dbReference type="Proteomes" id="UP000003781"/>
    </source>
</evidence>
<dbReference type="CDD" id="cd13572">
    <property type="entry name" value="PBP2_PnhD_2"/>
    <property type="match status" value="1"/>
</dbReference>
<comment type="caution">
    <text evidence="3">The sequence shown here is derived from an EMBL/GenBank/DDBJ whole genome shotgun (WGS) entry which is preliminary data.</text>
</comment>
<dbReference type="PANTHER" id="PTHR35841">
    <property type="entry name" value="PHOSPHONATES-BINDING PERIPLASMIC PROTEIN"/>
    <property type="match status" value="1"/>
</dbReference>
<evidence type="ECO:0000256" key="2">
    <source>
        <dbReference type="ARBA" id="ARBA00022729"/>
    </source>
</evidence>
<sequence length="320" mass="35342">MFIINGKHIQIKRSMLTFIFKKSLTTVVSLSLLTVIGCGTPNTEISNNNPENTKVDTKANPEKLVVALLPDESASTVIQNNKGLEVYLEKQLNKDIELFVSTDYSSMIEAASNGRLDLAYFGPLSYVLARTKSNIEAFAALEKDGEATYKSVLIGNAEAGIDSYDKIEGKTMAYGDQASTSSHLIPKSMLMEKELKAEENYKEVFVGSHDAVAVAVANGKAQAGGLSKPIYTALIEKGTIDKNKVILIEESKPFPQYPWTMRSDLEPQLKQQIKQAFLELKDEAVLEPFKAEGFQSVEDKDYNVVRDLGKILNLDFSKLN</sequence>
<keyword evidence="4" id="KW-1185">Reference proteome</keyword>
<dbReference type="Gene3D" id="3.40.190.10">
    <property type="entry name" value="Periplasmic binding protein-like II"/>
    <property type="match status" value="2"/>
</dbReference>
<evidence type="ECO:0000256" key="1">
    <source>
        <dbReference type="ARBA" id="ARBA00007162"/>
    </source>
</evidence>
<keyword evidence="2" id="KW-0732">Signal</keyword>
<name>A3IUF3_9CHRO</name>
<evidence type="ECO:0000313" key="3">
    <source>
        <dbReference type="EMBL" id="EAZ89934.1"/>
    </source>
</evidence>
<organism evidence="3 4">
    <name type="scientific">Crocosphaera chwakensis CCY0110</name>
    <dbReference type="NCBI Taxonomy" id="391612"/>
    <lineage>
        <taxon>Bacteria</taxon>
        <taxon>Bacillati</taxon>
        <taxon>Cyanobacteriota</taxon>
        <taxon>Cyanophyceae</taxon>
        <taxon>Oscillatoriophycideae</taxon>
        <taxon>Chroococcales</taxon>
        <taxon>Aphanothecaceae</taxon>
        <taxon>Crocosphaera</taxon>
        <taxon>Crocosphaera chwakensis</taxon>
    </lineage>
</organism>
<gene>
    <name evidence="3" type="ORF">CY0110_14098</name>
</gene>
<reference evidence="3 4" key="1">
    <citation type="submission" date="2007-03" db="EMBL/GenBank/DDBJ databases">
        <authorList>
            <person name="Stal L."/>
            <person name="Ferriera S."/>
            <person name="Johnson J."/>
            <person name="Kravitz S."/>
            <person name="Beeson K."/>
            <person name="Sutton G."/>
            <person name="Rogers Y.-H."/>
            <person name="Friedman R."/>
            <person name="Frazier M."/>
            <person name="Venter J.C."/>
        </authorList>
    </citation>
    <scope>NUCLEOTIDE SEQUENCE [LARGE SCALE GENOMIC DNA]</scope>
    <source>
        <strain evidence="3 4">CCY0110</strain>
    </source>
</reference>